<protein>
    <submittedName>
        <fullName evidence="1">Uncharacterized protein</fullName>
    </submittedName>
</protein>
<reference evidence="2" key="1">
    <citation type="journal article" date="2016" name="Genome Announc.">
        <title>Complete genome sequence of Alkaliphilus metalliredigens strain QYMF, an alkaliphilic and metal-reducing bacterium isolated from borax-contaminated leachate ponds.</title>
        <authorList>
            <person name="Hwang C."/>
            <person name="Copeland A."/>
            <person name="Lucas S."/>
            <person name="Lapidus A."/>
            <person name="Barry K."/>
            <person name="Detter J.C."/>
            <person name="Glavina Del Rio T."/>
            <person name="Hammon N."/>
            <person name="Israni S."/>
            <person name="Dalin E."/>
            <person name="Tice H."/>
            <person name="Pitluck S."/>
            <person name="Chertkov O."/>
            <person name="Brettin T."/>
            <person name="Bruce D."/>
            <person name="Han C."/>
            <person name="Schmutz J."/>
            <person name="Larimer F."/>
            <person name="Land M.L."/>
            <person name="Hauser L."/>
            <person name="Kyrpides N."/>
            <person name="Mikhailova N."/>
            <person name="Ye Q."/>
            <person name="Zhou J."/>
            <person name="Richardson P."/>
            <person name="Fields M.W."/>
        </authorList>
    </citation>
    <scope>NUCLEOTIDE SEQUENCE [LARGE SCALE GENOMIC DNA]</scope>
    <source>
        <strain evidence="2">QYMF</strain>
    </source>
</reference>
<gene>
    <name evidence="1" type="ordered locus">Amet_3059</name>
</gene>
<dbReference type="STRING" id="293826.Amet_3059"/>
<organism evidence="1 2">
    <name type="scientific">Alkaliphilus metalliredigens (strain QYMF)</name>
    <dbReference type="NCBI Taxonomy" id="293826"/>
    <lineage>
        <taxon>Bacteria</taxon>
        <taxon>Bacillati</taxon>
        <taxon>Bacillota</taxon>
        <taxon>Clostridia</taxon>
        <taxon>Peptostreptococcales</taxon>
        <taxon>Natronincolaceae</taxon>
        <taxon>Alkaliphilus</taxon>
    </lineage>
</organism>
<accession>A6TSN1</accession>
<dbReference type="OrthoDB" id="1707731at2"/>
<keyword evidence="2" id="KW-1185">Reference proteome</keyword>
<dbReference type="Proteomes" id="UP000001572">
    <property type="component" value="Chromosome"/>
</dbReference>
<proteinExistence type="predicted"/>
<evidence type="ECO:0000313" key="1">
    <source>
        <dbReference type="EMBL" id="ABR49199.1"/>
    </source>
</evidence>
<dbReference type="eggNOG" id="ENOG50333SD">
    <property type="taxonomic scope" value="Bacteria"/>
</dbReference>
<name>A6TSN1_ALKMQ</name>
<dbReference type="EMBL" id="CP000724">
    <property type="protein sequence ID" value="ABR49199.1"/>
    <property type="molecule type" value="Genomic_DNA"/>
</dbReference>
<dbReference type="KEGG" id="amt:Amet_3059"/>
<dbReference type="RefSeq" id="WP_012064165.1">
    <property type="nucleotide sequence ID" value="NC_009633.1"/>
</dbReference>
<dbReference type="HOGENOM" id="CLU_183865_0_0_9"/>
<evidence type="ECO:0000313" key="2">
    <source>
        <dbReference type="Proteomes" id="UP000001572"/>
    </source>
</evidence>
<sequence>MLSAIFERRVKMEEGYKLHLEIPEKEYLNVYEDVNEKAASEILQQFLAYHQDDGRVEEIKIKHDRNNHTVNIHTHLNYLGNDHTAQVGIPNHLRYYESKREH</sequence>
<dbReference type="AlphaFoldDB" id="A6TSN1"/>